<dbReference type="SMART" id="SM00304">
    <property type="entry name" value="HAMP"/>
    <property type="match status" value="1"/>
</dbReference>
<comment type="caution">
    <text evidence="8">The sequence shown here is derived from an EMBL/GenBank/DDBJ whole genome shotgun (WGS) entry which is preliminary data.</text>
</comment>
<dbReference type="PANTHER" id="PTHR43531:SF14">
    <property type="entry name" value="METHYL-ACCEPTING CHEMOTAXIS PROTEIN I-RELATED"/>
    <property type="match status" value="1"/>
</dbReference>
<evidence type="ECO:0000313" key="9">
    <source>
        <dbReference type="Proteomes" id="UP001596031"/>
    </source>
</evidence>
<dbReference type="Pfam" id="PF00672">
    <property type="entry name" value="HAMP"/>
    <property type="match status" value="1"/>
</dbReference>
<dbReference type="CDD" id="cd19411">
    <property type="entry name" value="MCP2201-like_sensor"/>
    <property type="match status" value="1"/>
</dbReference>
<keyword evidence="3" id="KW-0807">Transducer</keyword>
<gene>
    <name evidence="8" type="ORF">ACFPOU_14930</name>
</gene>
<dbReference type="PANTHER" id="PTHR43531">
    <property type="entry name" value="PROTEIN ICFG"/>
    <property type="match status" value="1"/>
</dbReference>
<dbReference type="Gene3D" id="1.10.287.950">
    <property type="entry name" value="Methyl-accepting chemotaxis protein"/>
    <property type="match status" value="1"/>
</dbReference>
<feature type="region of interest" description="Disordered" evidence="4">
    <location>
        <begin position="556"/>
        <end position="577"/>
    </location>
</feature>
<dbReference type="SMART" id="SM00283">
    <property type="entry name" value="MA"/>
    <property type="match status" value="1"/>
</dbReference>
<dbReference type="InterPro" id="IPR051310">
    <property type="entry name" value="MCP_chemotaxis"/>
</dbReference>
<accession>A0ABW0PLN7</accession>
<proteinExistence type="inferred from homology"/>
<dbReference type="EMBL" id="JBHSMS010000044">
    <property type="protein sequence ID" value="MFC5512417.1"/>
    <property type="molecule type" value="Genomic_DNA"/>
</dbReference>
<dbReference type="InterPro" id="IPR047347">
    <property type="entry name" value="YvaQ-like_sensor"/>
</dbReference>
<dbReference type="SUPFAM" id="SSF58104">
    <property type="entry name" value="Methyl-accepting chemotaxis protein (MCP) signaling domain"/>
    <property type="match status" value="1"/>
</dbReference>
<keyword evidence="5" id="KW-0472">Membrane</keyword>
<sequence>MNISNLRVRTRLFAGFGLLCALLLVIVLFGTTMLGRINAGTEIIVNNYMPKIEASNDTVHQVNTISIALRNMMLNSNAADRQAQMADIEKARAAIAASTSLLQKTVVSEEGKALVRQAQEYQVKAIAAQNELLRRIGAYDIASASAYLTEQYRPLLADYRKVLNNQIKLQEDLADKAVADAEQTYNNTVTMMFGLSAAILALAAFTAWRITASITVPVARALAIAETVAAGDLTSRIEVTTRDELGQLLGALKKMNDSLLTTVSTVRNGTDLIASASSQVAAGSLDLSSRTEQQASALEETASSMEELTSTVKQNADNARQATTLAATASSVAERGGEVVKQVVGTMEAINAASTRIADIIGVIDSIAFQTNILALNAAVEAARAGEQGRGFAVVASEVRNLAQRSAAAAKDIKGLIGDSNSKVGDGSRLVGEAGHTMEEIVTSIRRVTDIMGEISSASREQSAGIEQINQAIAQMDQVTQQNAALVEETSAAADAMRTQAAALATTVAVFRTGGEGKKAAVAPAAVAPKAAAPRLAKPAAARAAAAPAPVAPKAKAQAAARTPQLATTAADGWEEF</sequence>
<dbReference type="CDD" id="cd11386">
    <property type="entry name" value="MCP_signal"/>
    <property type="match status" value="1"/>
</dbReference>
<keyword evidence="1" id="KW-0488">Methylation</keyword>
<comment type="similarity">
    <text evidence="2">Belongs to the methyl-accepting chemotaxis (MCP) protein family.</text>
</comment>
<organism evidence="8 9">
    <name type="scientific">Massilia jejuensis</name>
    <dbReference type="NCBI Taxonomy" id="648894"/>
    <lineage>
        <taxon>Bacteria</taxon>
        <taxon>Pseudomonadati</taxon>
        <taxon>Pseudomonadota</taxon>
        <taxon>Betaproteobacteria</taxon>
        <taxon>Burkholderiales</taxon>
        <taxon>Oxalobacteraceae</taxon>
        <taxon>Telluria group</taxon>
        <taxon>Massilia</taxon>
    </lineage>
</organism>
<evidence type="ECO:0000259" key="7">
    <source>
        <dbReference type="PROSITE" id="PS50885"/>
    </source>
</evidence>
<dbReference type="InterPro" id="IPR004089">
    <property type="entry name" value="MCPsignal_dom"/>
</dbReference>
<dbReference type="Proteomes" id="UP001596031">
    <property type="component" value="Unassembled WGS sequence"/>
</dbReference>
<evidence type="ECO:0000256" key="5">
    <source>
        <dbReference type="SAM" id="Phobius"/>
    </source>
</evidence>
<evidence type="ECO:0000313" key="8">
    <source>
        <dbReference type="EMBL" id="MFC5512417.1"/>
    </source>
</evidence>
<dbReference type="InterPro" id="IPR003660">
    <property type="entry name" value="HAMP_dom"/>
</dbReference>
<name>A0ABW0PLN7_9BURK</name>
<dbReference type="InterPro" id="IPR024478">
    <property type="entry name" value="HlyB_4HB_MCP"/>
</dbReference>
<keyword evidence="5" id="KW-1133">Transmembrane helix</keyword>
<evidence type="ECO:0000256" key="3">
    <source>
        <dbReference type="PROSITE-ProRule" id="PRU00284"/>
    </source>
</evidence>
<dbReference type="PROSITE" id="PS50111">
    <property type="entry name" value="CHEMOTAXIS_TRANSDUC_2"/>
    <property type="match status" value="1"/>
</dbReference>
<dbReference type="PRINTS" id="PR00260">
    <property type="entry name" value="CHEMTRNSDUCR"/>
</dbReference>
<evidence type="ECO:0000256" key="2">
    <source>
        <dbReference type="ARBA" id="ARBA00029447"/>
    </source>
</evidence>
<feature type="compositionally biased region" description="Low complexity" evidence="4">
    <location>
        <begin position="556"/>
        <end position="571"/>
    </location>
</feature>
<dbReference type="Pfam" id="PF12729">
    <property type="entry name" value="4HB_MCP_1"/>
    <property type="match status" value="1"/>
</dbReference>
<evidence type="ECO:0000259" key="6">
    <source>
        <dbReference type="PROSITE" id="PS50111"/>
    </source>
</evidence>
<dbReference type="Pfam" id="PF00015">
    <property type="entry name" value="MCPsignal"/>
    <property type="match status" value="1"/>
</dbReference>
<protein>
    <submittedName>
        <fullName evidence="8">Methyl-accepting chemotaxis protein</fullName>
    </submittedName>
</protein>
<feature type="domain" description="HAMP" evidence="7">
    <location>
        <begin position="212"/>
        <end position="264"/>
    </location>
</feature>
<dbReference type="RefSeq" id="WP_379722679.1">
    <property type="nucleotide sequence ID" value="NZ_JBHSMS010000044.1"/>
</dbReference>
<feature type="transmembrane region" description="Helical" evidence="5">
    <location>
        <begin position="12"/>
        <end position="34"/>
    </location>
</feature>
<evidence type="ECO:0000256" key="4">
    <source>
        <dbReference type="SAM" id="MobiDB-lite"/>
    </source>
</evidence>
<evidence type="ECO:0000256" key="1">
    <source>
        <dbReference type="ARBA" id="ARBA00022481"/>
    </source>
</evidence>
<keyword evidence="9" id="KW-1185">Reference proteome</keyword>
<keyword evidence="5" id="KW-0812">Transmembrane</keyword>
<dbReference type="PROSITE" id="PS50885">
    <property type="entry name" value="HAMP"/>
    <property type="match status" value="1"/>
</dbReference>
<dbReference type="InterPro" id="IPR004090">
    <property type="entry name" value="Chemotax_Me-accpt_rcpt"/>
</dbReference>
<feature type="domain" description="Methyl-accepting transducer" evidence="6">
    <location>
        <begin position="269"/>
        <end position="498"/>
    </location>
</feature>
<dbReference type="CDD" id="cd06225">
    <property type="entry name" value="HAMP"/>
    <property type="match status" value="1"/>
</dbReference>
<reference evidence="9" key="1">
    <citation type="journal article" date="2019" name="Int. J. Syst. Evol. Microbiol.">
        <title>The Global Catalogue of Microorganisms (GCM) 10K type strain sequencing project: providing services to taxonomists for standard genome sequencing and annotation.</title>
        <authorList>
            <consortium name="The Broad Institute Genomics Platform"/>
            <consortium name="The Broad Institute Genome Sequencing Center for Infectious Disease"/>
            <person name="Wu L."/>
            <person name="Ma J."/>
        </authorList>
    </citation>
    <scope>NUCLEOTIDE SEQUENCE [LARGE SCALE GENOMIC DNA]</scope>
    <source>
        <strain evidence="9">CCUG 38813</strain>
    </source>
</reference>